<organism evidence="1 2">
    <name type="scientific">Flavobacterium defluvii</name>
    <dbReference type="NCBI Taxonomy" id="370979"/>
    <lineage>
        <taxon>Bacteria</taxon>
        <taxon>Pseudomonadati</taxon>
        <taxon>Bacteroidota</taxon>
        <taxon>Flavobacteriia</taxon>
        <taxon>Flavobacteriales</taxon>
        <taxon>Flavobacteriaceae</taxon>
        <taxon>Flavobacterium</taxon>
    </lineage>
</organism>
<accession>A0A1M5TCM7</accession>
<proteinExistence type="predicted"/>
<protein>
    <submittedName>
        <fullName evidence="1">Uncharacterized protein</fullName>
    </submittedName>
</protein>
<dbReference type="STRING" id="370979.SAMN05443663_1088"/>
<keyword evidence="2" id="KW-1185">Reference proteome</keyword>
<dbReference type="EMBL" id="FQWC01000008">
    <property type="protein sequence ID" value="SHH48441.1"/>
    <property type="molecule type" value="Genomic_DNA"/>
</dbReference>
<name>A0A1M5TCM7_9FLAO</name>
<reference evidence="2" key="1">
    <citation type="submission" date="2016-11" db="EMBL/GenBank/DDBJ databases">
        <authorList>
            <person name="Varghese N."/>
            <person name="Submissions S."/>
        </authorList>
    </citation>
    <scope>NUCLEOTIDE SEQUENCE [LARGE SCALE GENOMIC DNA]</scope>
    <source>
        <strain evidence="2">DSM 17963</strain>
    </source>
</reference>
<evidence type="ECO:0000313" key="2">
    <source>
        <dbReference type="Proteomes" id="UP000184071"/>
    </source>
</evidence>
<sequence>MSGQQDGFLTEKQFGLWTLFLVDIQYKNNFYINLSATTINNLNVMAELSNYQIQFDKYLVTAPDSKKIEIDKHKANLPIAYFAYIIDQAEKKQCLIQLTRTETSYQFDFTFY</sequence>
<dbReference type="AlphaFoldDB" id="A0A1M5TCM7"/>
<gene>
    <name evidence="1" type="ORF">SAMN05443663_1088</name>
</gene>
<evidence type="ECO:0000313" key="1">
    <source>
        <dbReference type="EMBL" id="SHH48441.1"/>
    </source>
</evidence>
<dbReference type="Proteomes" id="UP000184071">
    <property type="component" value="Unassembled WGS sequence"/>
</dbReference>
<dbReference type="RefSeq" id="WP_073417239.1">
    <property type="nucleotide sequence ID" value="NZ_FQWC01000008.1"/>
</dbReference>